<dbReference type="Pfam" id="PF00990">
    <property type="entry name" value="GGDEF"/>
    <property type="match status" value="1"/>
</dbReference>
<evidence type="ECO:0000256" key="4">
    <source>
        <dbReference type="ARBA" id="ARBA00034247"/>
    </source>
</evidence>
<evidence type="ECO:0000256" key="5">
    <source>
        <dbReference type="SAM" id="Coils"/>
    </source>
</evidence>
<dbReference type="PANTHER" id="PTHR45138">
    <property type="entry name" value="REGULATORY COMPONENTS OF SENSORY TRANSDUCTION SYSTEM"/>
    <property type="match status" value="1"/>
</dbReference>
<dbReference type="EC" id="2.7.7.65" evidence="3"/>
<dbReference type="FunFam" id="3.30.70.270:FF:000001">
    <property type="entry name" value="Diguanylate cyclase domain protein"/>
    <property type="match status" value="1"/>
</dbReference>
<dbReference type="Gene3D" id="3.30.450.20">
    <property type="entry name" value="PAS domain"/>
    <property type="match status" value="2"/>
</dbReference>
<dbReference type="SMART" id="SM00267">
    <property type="entry name" value="GGDEF"/>
    <property type="match status" value="1"/>
</dbReference>
<evidence type="ECO:0000259" key="6">
    <source>
        <dbReference type="PROSITE" id="PS50887"/>
    </source>
</evidence>
<reference evidence="7 8" key="1">
    <citation type="submission" date="2016-05" db="EMBL/GenBank/DDBJ databases">
        <title>Genome Sequence of Pseudomonas citronellolis Strain SJTE-3, an Estrogens and Persistent Organic Pollutants degradation strain.</title>
        <authorList>
            <person name="Liang R."/>
        </authorList>
    </citation>
    <scope>NUCLEOTIDE SEQUENCE [LARGE SCALE GENOMIC DNA]</scope>
    <source>
        <strain evidence="7 8">SJTE-3</strain>
    </source>
</reference>
<comment type="subcellular location">
    <subcellularLocation>
        <location evidence="2">Cell inner membrane</location>
    </subcellularLocation>
</comment>
<protein>
    <recommendedName>
        <fullName evidence="3">diguanylate cyclase</fullName>
        <ecNumber evidence="3">2.7.7.65</ecNumber>
    </recommendedName>
</protein>
<dbReference type="Gene3D" id="3.30.70.270">
    <property type="match status" value="1"/>
</dbReference>
<dbReference type="CDD" id="cd12915">
    <property type="entry name" value="PDC2_DGC_like"/>
    <property type="match status" value="1"/>
</dbReference>
<sequence>MKRDTRVASLLLFMICVSLALLTAWQTWSARERTLREVNTDMLNLSQALDSYAEGVVRQCEVLLLDLADRIESDGLGPAQLARLQRLLERQQKVLSQVVGISLFDAQGRWLLLSHGAIPPGANSADRAFFIRHRDNPSRDIFIGPPIRSRSSGLWVITVSRRLDHPDGSFAGVVATTLGIENFLSLFGRLDIGQHGAMSLSQGNGQLLVRYPFREADLGRDLSGSPLFTDYLRHADSGSASSTSRFDGVERIYVFRRNDHYPLVTTVALSKAEALQDWRKQAQLNAGIVLVLLAVLGLTGQRLLIDIRQRTRTSRQLVAAREELLRANDQLRVLAAQDALTGLANRRSFDETLATEARRCAREGVPLSLLLVDIDHFKRYNDSYGHQAGDDCLQVVAGLLAACVRRPGDLVARYGGEELAVILPSTDSAGAEAVARAFLQRLAGERLAHRESPFGVVTASIGLATAPATVAGGQEWQLVNAADRALYRAKAGGRNRLEVERLEG</sequence>
<dbReference type="InterPro" id="IPR029787">
    <property type="entry name" value="Nucleotide_cyclase"/>
</dbReference>
<dbReference type="RefSeq" id="WP_064582820.1">
    <property type="nucleotide sequence ID" value="NZ_CP015878.1"/>
</dbReference>
<evidence type="ECO:0000256" key="1">
    <source>
        <dbReference type="ARBA" id="ARBA00001946"/>
    </source>
</evidence>
<dbReference type="InterPro" id="IPR000160">
    <property type="entry name" value="GGDEF_dom"/>
</dbReference>
<dbReference type="InterPro" id="IPR050469">
    <property type="entry name" value="Diguanylate_Cyclase"/>
</dbReference>
<keyword evidence="5" id="KW-0175">Coiled coil</keyword>
<dbReference type="SUPFAM" id="SSF55073">
    <property type="entry name" value="Nucleotide cyclase"/>
    <property type="match status" value="1"/>
</dbReference>
<dbReference type="CDD" id="cd12914">
    <property type="entry name" value="PDC1_DGC_like"/>
    <property type="match status" value="1"/>
</dbReference>
<comment type="cofactor">
    <cofactor evidence="1">
        <name>Mg(2+)</name>
        <dbReference type="ChEBI" id="CHEBI:18420"/>
    </cofactor>
</comment>
<evidence type="ECO:0000256" key="2">
    <source>
        <dbReference type="ARBA" id="ARBA00004533"/>
    </source>
</evidence>
<dbReference type="PANTHER" id="PTHR45138:SF9">
    <property type="entry name" value="DIGUANYLATE CYCLASE DGCM-RELATED"/>
    <property type="match status" value="1"/>
</dbReference>
<dbReference type="Proteomes" id="UP000077748">
    <property type="component" value="Chromosome"/>
</dbReference>
<dbReference type="CDD" id="cd01949">
    <property type="entry name" value="GGDEF"/>
    <property type="match status" value="1"/>
</dbReference>
<name>A0A1A9KBD2_9PSED</name>
<feature type="domain" description="GGDEF" evidence="6">
    <location>
        <begin position="365"/>
        <end position="502"/>
    </location>
</feature>
<dbReference type="Pfam" id="PF22588">
    <property type="entry name" value="dCache_1_like"/>
    <property type="match status" value="1"/>
</dbReference>
<gene>
    <name evidence="7" type="ORF">A9C11_12620</name>
</gene>
<accession>A0A1A9KBD2</accession>
<dbReference type="GO" id="GO:0052621">
    <property type="term" value="F:diguanylate cyclase activity"/>
    <property type="evidence" value="ECO:0007669"/>
    <property type="project" value="UniProtKB-EC"/>
</dbReference>
<dbReference type="PROSITE" id="PS50887">
    <property type="entry name" value="GGDEF"/>
    <property type="match status" value="1"/>
</dbReference>
<proteinExistence type="predicted"/>
<dbReference type="GO" id="GO:0043709">
    <property type="term" value="P:cell adhesion involved in single-species biofilm formation"/>
    <property type="evidence" value="ECO:0007669"/>
    <property type="project" value="TreeGrafter"/>
</dbReference>
<dbReference type="AlphaFoldDB" id="A0A1A9KBD2"/>
<evidence type="ECO:0000256" key="3">
    <source>
        <dbReference type="ARBA" id="ARBA00012528"/>
    </source>
</evidence>
<dbReference type="EMBL" id="CP015878">
    <property type="protein sequence ID" value="ANI14779.1"/>
    <property type="molecule type" value="Genomic_DNA"/>
</dbReference>
<feature type="coiled-coil region" evidence="5">
    <location>
        <begin position="310"/>
        <end position="337"/>
    </location>
</feature>
<organism evidence="7 8">
    <name type="scientific">Pseudomonas citronellolis</name>
    <dbReference type="NCBI Taxonomy" id="53408"/>
    <lineage>
        <taxon>Bacteria</taxon>
        <taxon>Pseudomonadati</taxon>
        <taxon>Pseudomonadota</taxon>
        <taxon>Gammaproteobacteria</taxon>
        <taxon>Pseudomonadales</taxon>
        <taxon>Pseudomonadaceae</taxon>
        <taxon>Pseudomonas</taxon>
    </lineage>
</organism>
<dbReference type="GO" id="GO:0005886">
    <property type="term" value="C:plasma membrane"/>
    <property type="evidence" value="ECO:0007669"/>
    <property type="project" value="UniProtKB-SubCell"/>
</dbReference>
<dbReference type="InterPro" id="IPR054327">
    <property type="entry name" value="His-kinase-like_sensor"/>
</dbReference>
<evidence type="ECO:0000313" key="8">
    <source>
        <dbReference type="Proteomes" id="UP000077748"/>
    </source>
</evidence>
<evidence type="ECO:0000313" key="7">
    <source>
        <dbReference type="EMBL" id="ANI14779.1"/>
    </source>
</evidence>
<dbReference type="GO" id="GO:1902201">
    <property type="term" value="P:negative regulation of bacterial-type flagellum-dependent cell motility"/>
    <property type="evidence" value="ECO:0007669"/>
    <property type="project" value="TreeGrafter"/>
</dbReference>
<dbReference type="InterPro" id="IPR043128">
    <property type="entry name" value="Rev_trsase/Diguanyl_cyclase"/>
</dbReference>
<comment type="catalytic activity">
    <reaction evidence="4">
        <text>2 GTP = 3',3'-c-di-GMP + 2 diphosphate</text>
        <dbReference type="Rhea" id="RHEA:24898"/>
        <dbReference type="ChEBI" id="CHEBI:33019"/>
        <dbReference type="ChEBI" id="CHEBI:37565"/>
        <dbReference type="ChEBI" id="CHEBI:58805"/>
        <dbReference type="EC" id="2.7.7.65"/>
    </reaction>
</comment>
<dbReference type="NCBIfam" id="TIGR00254">
    <property type="entry name" value="GGDEF"/>
    <property type="match status" value="1"/>
</dbReference>